<dbReference type="AlphaFoldDB" id="A0AAF0V131"/>
<protein>
    <submittedName>
        <fullName evidence="1">Uncharacterized protein</fullName>
    </submittedName>
</protein>
<evidence type="ECO:0000313" key="1">
    <source>
        <dbReference type="EMBL" id="WMV55299.1"/>
    </source>
</evidence>
<name>A0AAF0V131_SOLVR</name>
<accession>A0AAF0V131</accession>
<reference evidence="1" key="1">
    <citation type="submission" date="2023-08" db="EMBL/GenBank/DDBJ databases">
        <title>A de novo genome assembly of Solanum verrucosum Schlechtendal, a Mexican diploid species geographically isolated from the other diploid A-genome species in potato relatives.</title>
        <authorList>
            <person name="Hosaka K."/>
        </authorList>
    </citation>
    <scope>NUCLEOTIDE SEQUENCE</scope>
    <source>
        <tissue evidence="1">Young leaves</tissue>
    </source>
</reference>
<proteinExistence type="predicted"/>
<dbReference type="Proteomes" id="UP001234989">
    <property type="component" value="Chromosome 11"/>
</dbReference>
<dbReference type="EMBL" id="CP133622">
    <property type="protein sequence ID" value="WMV55299.1"/>
    <property type="molecule type" value="Genomic_DNA"/>
</dbReference>
<organism evidence="1 2">
    <name type="scientific">Solanum verrucosum</name>
    <dbReference type="NCBI Taxonomy" id="315347"/>
    <lineage>
        <taxon>Eukaryota</taxon>
        <taxon>Viridiplantae</taxon>
        <taxon>Streptophyta</taxon>
        <taxon>Embryophyta</taxon>
        <taxon>Tracheophyta</taxon>
        <taxon>Spermatophyta</taxon>
        <taxon>Magnoliopsida</taxon>
        <taxon>eudicotyledons</taxon>
        <taxon>Gunneridae</taxon>
        <taxon>Pentapetalae</taxon>
        <taxon>asterids</taxon>
        <taxon>lamiids</taxon>
        <taxon>Solanales</taxon>
        <taxon>Solanaceae</taxon>
        <taxon>Solanoideae</taxon>
        <taxon>Solaneae</taxon>
        <taxon>Solanum</taxon>
    </lineage>
</organism>
<evidence type="ECO:0000313" key="2">
    <source>
        <dbReference type="Proteomes" id="UP001234989"/>
    </source>
</evidence>
<sequence length="80" mass="9060">MYVLATWKMMINAPVMVSSTSLNFDEKILQDMVLHQDLQLTTVESTHTQNSLSCSREYGQQSFRLPPSSPYDKFLKAAGC</sequence>
<keyword evidence="2" id="KW-1185">Reference proteome</keyword>
<gene>
    <name evidence="1" type="ORF">MTR67_048684</name>
</gene>